<evidence type="ECO:0000256" key="1">
    <source>
        <dbReference type="SAM" id="SignalP"/>
    </source>
</evidence>
<keyword evidence="1" id="KW-0732">Signal</keyword>
<dbReference type="EMBL" id="SGXD01000008">
    <property type="protein sequence ID" value="RZS77911.1"/>
    <property type="molecule type" value="Genomic_DNA"/>
</dbReference>
<feature type="signal peptide" evidence="1">
    <location>
        <begin position="1"/>
        <end position="19"/>
    </location>
</feature>
<dbReference type="Proteomes" id="UP000293638">
    <property type="component" value="Unassembled WGS sequence"/>
</dbReference>
<evidence type="ECO:0000313" key="3">
    <source>
        <dbReference type="Proteomes" id="UP000293638"/>
    </source>
</evidence>
<keyword evidence="3" id="KW-1185">Reference proteome</keyword>
<sequence length="369" mass="38924">MLAASLLLPLTLVAPHAEADTSEGTRLHEVALSAPTAPLTGAHVGHLSVSVHLSNPAGVRVGTALQQLEAGDEQPTSTCPCVRLVRSGPLEIASSDLQAPLQLSAGTPVDGTWTAQVPVTAAQAGTWHVETVGIVPEGDGGDNRFDPPPVPPVVVRGSDPVVLSLVPATRLPVKAGSPVVYRVVARTRDTHRPVPGLRIGVLAWEYCDPHPWGTFVRTGVDGTVRWAYPRSRPGSSVVLRRPLGGDESVVGTGRRGEQTCSPVAPYAGSVTARAARTSVRAGTDVAITGRAGWACRDARPQLQRKVGRAWRAVGRTQVHLQRGPEWLAGCTYRVLATPHAGTNVYRVRQPPTAYGSRAASTRAFHLTGR</sequence>
<name>A0A4Q7N7S0_9ACTN</name>
<reference evidence="2 3" key="1">
    <citation type="submission" date="2019-02" db="EMBL/GenBank/DDBJ databases">
        <title>Genomic Encyclopedia of Type Strains, Phase IV (KMG-IV): sequencing the most valuable type-strain genomes for metagenomic binning, comparative biology and taxonomic classification.</title>
        <authorList>
            <person name="Goeker M."/>
        </authorList>
    </citation>
    <scope>NUCLEOTIDE SEQUENCE [LARGE SCALE GENOMIC DNA]</scope>
    <source>
        <strain evidence="2 3">DSM 45622</strain>
    </source>
</reference>
<feature type="chain" id="PRO_5020975967" description="DUF11 domain-containing protein" evidence="1">
    <location>
        <begin position="20"/>
        <end position="369"/>
    </location>
</feature>
<gene>
    <name evidence="2" type="ORF">EV189_3950</name>
</gene>
<comment type="caution">
    <text evidence="2">The sequence shown here is derived from an EMBL/GenBank/DDBJ whole genome shotgun (WGS) entry which is preliminary data.</text>
</comment>
<accession>A0A4Q7N7S0</accession>
<protein>
    <recommendedName>
        <fullName evidence="4">DUF11 domain-containing protein</fullName>
    </recommendedName>
</protein>
<proteinExistence type="predicted"/>
<evidence type="ECO:0000313" key="2">
    <source>
        <dbReference type="EMBL" id="RZS77911.1"/>
    </source>
</evidence>
<dbReference type="AlphaFoldDB" id="A0A4Q7N7S0"/>
<evidence type="ECO:0008006" key="4">
    <source>
        <dbReference type="Google" id="ProtNLM"/>
    </source>
</evidence>
<organism evidence="2 3">
    <name type="scientific">Motilibacter rhizosphaerae</name>
    <dbReference type="NCBI Taxonomy" id="598652"/>
    <lineage>
        <taxon>Bacteria</taxon>
        <taxon>Bacillati</taxon>
        <taxon>Actinomycetota</taxon>
        <taxon>Actinomycetes</taxon>
        <taxon>Motilibacterales</taxon>
        <taxon>Motilibacteraceae</taxon>
        <taxon>Motilibacter</taxon>
    </lineage>
</organism>